<keyword evidence="3" id="KW-0472">Membrane</keyword>
<dbReference type="Gene3D" id="3.40.50.2300">
    <property type="match status" value="1"/>
</dbReference>
<dbReference type="SUPFAM" id="SSF51230">
    <property type="entry name" value="Single hybrid motif"/>
    <property type="match status" value="1"/>
</dbReference>
<dbReference type="PROSITE" id="PS50110">
    <property type="entry name" value="RESPONSE_REGULATORY"/>
    <property type="match status" value="1"/>
</dbReference>
<accession>A0AAE3TDZ2</accession>
<dbReference type="GO" id="GO:0000160">
    <property type="term" value="P:phosphorelay signal transduction system"/>
    <property type="evidence" value="ECO:0007669"/>
    <property type="project" value="InterPro"/>
</dbReference>
<protein>
    <submittedName>
        <fullName evidence="5">Response regulator</fullName>
    </submittedName>
</protein>
<dbReference type="Pfam" id="PF00072">
    <property type="entry name" value="Response_reg"/>
    <property type="match status" value="1"/>
</dbReference>
<dbReference type="Proteomes" id="UP001221302">
    <property type="component" value="Unassembled WGS sequence"/>
</dbReference>
<evidence type="ECO:0000256" key="3">
    <source>
        <dbReference type="SAM" id="Phobius"/>
    </source>
</evidence>
<dbReference type="InterPro" id="IPR050595">
    <property type="entry name" value="Bact_response_regulator"/>
</dbReference>
<gene>
    <name evidence="5" type="ORF">P0M35_06125</name>
</gene>
<evidence type="ECO:0000259" key="4">
    <source>
        <dbReference type="PROSITE" id="PS50110"/>
    </source>
</evidence>
<dbReference type="SUPFAM" id="SSF52172">
    <property type="entry name" value="CheY-like"/>
    <property type="match status" value="1"/>
</dbReference>
<dbReference type="InterPro" id="IPR011006">
    <property type="entry name" value="CheY-like_superfamily"/>
</dbReference>
<dbReference type="InterPro" id="IPR001789">
    <property type="entry name" value="Sig_transdc_resp-reg_receiver"/>
</dbReference>
<name>A0AAE3TDZ2_9BACT</name>
<dbReference type="InterPro" id="IPR033753">
    <property type="entry name" value="GCV_H/Fam206"/>
</dbReference>
<dbReference type="Pfam" id="PF01597">
    <property type="entry name" value="GCV_H"/>
    <property type="match status" value="1"/>
</dbReference>
<dbReference type="Gene3D" id="2.40.50.100">
    <property type="match status" value="1"/>
</dbReference>
<proteinExistence type="predicted"/>
<keyword evidence="3" id="KW-0812">Transmembrane</keyword>
<dbReference type="PANTHER" id="PTHR44591:SF3">
    <property type="entry name" value="RESPONSE REGULATORY DOMAIN-CONTAINING PROTEIN"/>
    <property type="match status" value="1"/>
</dbReference>
<dbReference type="CDD" id="cd06848">
    <property type="entry name" value="GCS_H"/>
    <property type="match status" value="1"/>
</dbReference>
<organism evidence="5 6">
    <name type="scientific">Stygiobacter electus</name>
    <dbReference type="NCBI Taxonomy" id="3032292"/>
    <lineage>
        <taxon>Bacteria</taxon>
        <taxon>Pseudomonadati</taxon>
        <taxon>Ignavibacteriota</taxon>
        <taxon>Ignavibacteria</taxon>
        <taxon>Ignavibacteriales</taxon>
        <taxon>Melioribacteraceae</taxon>
        <taxon>Stygiobacter</taxon>
    </lineage>
</organism>
<comment type="caution">
    <text evidence="5">The sequence shown here is derived from an EMBL/GenBank/DDBJ whole genome shotgun (WGS) entry which is preliminary data.</text>
</comment>
<keyword evidence="1 2" id="KW-0597">Phosphoprotein</keyword>
<keyword evidence="6" id="KW-1185">Reference proteome</keyword>
<dbReference type="InterPro" id="IPR011053">
    <property type="entry name" value="Single_hybrid_motif"/>
</dbReference>
<evidence type="ECO:0000256" key="1">
    <source>
        <dbReference type="ARBA" id="ARBA00022553"/>
    </source>
</evidence>
<evidence type="ECO:0000313" key="6">
    <source>
        <dbReference type="Proteomes" id="UP001221302"/>
    </source>
</evidence>
<feature type="modified residue" description="4-aspartylphosphate" evidence="2">
    <location>
        <position position="115"/>
    </location>
</feature>
<feature type="transmembrane region" description="Helical" evidence="3">
    <location>
        <begin position="6"/>
        <end position="24"/>
    </location>
</feature>
<reference evidence="5" key="1">
    <citation type="submission" date="2023-03" db="EMBL/GenBank/DDBJ databases">
        <title>Stygiobacter electus gen. nov., sp. nov., facultatively anaerobic thermotolerant bacterium of the class Ignavibacteria from a well of Yessentuki mineral water deposit.</title>
        <authorList>
            <person name="Podosokorskaya O.A."/>
            <person name="Elcheninov A.G."/>
            <person name="Petrova N.F."/>
            <person name="Zavarzina D.G."/>
            <person name="Kublanov I.V."/>
            <person name="Merkel A.Y."/>
        </authorList>
    </citation>
    <scope>NUCLEOTIDE SEQUENCE</scope>
    <source>
        <strain evidence="5">09-Me</strain>
    </source>
</reference>
<dbReference type="RefSeq" id="WP_321535485.1">
    <property type="nucleotide sequence ID" value="NZ_JARGDL010000006.1"/>
</dbReference>
<evidence type="ECO:0000313" key="5">
    <source>
        <dbReference type="EMBL" id="MDF1611718.1"/>
    </source>
</evidence>
<dbReference type="SMART" id="SM00448">
    <property type="entry name" value="REC"/>
    <property type="match status" value="1"/>
</dbReference>
<dbReference type="EMBL" id="JARGDL010000006">
    <property type="protein sequence ID" value="MDF1611718.1"/>
    <property type="molecule type" value="Genomic_DNA"/>
</dbReference>
<feature type="domain" description="Response regulatory" evidence="4">
    <location>
        <begin position="66"/>
        <end position="180"/>
    </location>
</feature>
<dbReference type="CDD" id="cd00156">
    <property type="entry name" value="REC"/>
    <property type="match status" value="1"/>
</dbReference>
<sequence>MGFSLLILAFIIFILADIIIRFILNKFQESKLRKERETILTESIKVDFSKEAKSLKRAEVQNPKAKILCVDDEDVILDSFRKILVLDGYSVDTVNSGPEAINLIKSHHYDFVFTDLKMPEMDGVEVTKIVKHLRPDIDVIIITGYATVETAVDCMKFGAMDYVQKPFTEDELLDFTKKSLIKRQDRIQKQLKPRVHITHLVETDKIKFGEFAIPGGVFISEGHTWAAVAQDGSVRIGIDDFAKKLIGEIDDIEFPNLGMNAIKGQPIFSIKQNNRVVKFNSPVSGVVSKINYELKEDLHSLNYSVYEKNWICIIDADKLDTELLQLKIGKNAVDFYQDEIDKFIKEMKEILKDESKSDELVWGELQDLDEKNWYLITGEFFNK</sequence>
<dbReference type="PANTHER" id="PTHR44591">
    <property type="entry name" value="STRESS RESPONSE REGULATOR PROTEIN 1"/>
    <property type="match status" value="1"/>
</dbReference>
<keyword evidence="3" id="KW-1133">Transmembrane helix</keyword>
<evidence type="ECO:0000256" key="2">
    <source>
        <dbReference type="PROSITE-ProRule" id="PRU00169"/>
    </source>
</evidence>
<dbReference type="AlphaFoldDB" id="A0AAE3TDZ2"/>